<sequence>MIARQNVAVVITRPWISRHAPDNGRLYRHPVMNVTRPARTRDYMYQGNSLPFHLGGHVWSNACSPLEYPSATVSQGIPGFRRIRKETRNEKQYSDIDAPVDEANDYETK</sequence>
<feature type="compositionally biased region" description="Acidic residues" evidence="1">
    <location>
        <begin position="98"/>
        <end position="109"/>
    </location>
</feature>
<dbReference type="Proteomes" id="UP000030641">
    <property type="component" value="Unassembled WGS sequence"/>
</dbReference>
<dbReference type="GeneID" id="25363573"/>
<dbReference type="EMBL" id="KL584754">
    <property type="protein sequence ID" value="KEQ97527.1"/>
    <property type="molecule type" value="Genomic_DNA"/>
</dbReference>
<name>A0A074YTR4_AURSE</name>
<gene>
    <name evidence="2" type="ORF">AUEXF2481DRAFT_27766</name>
</gene>
<dbReference type="HOGENOM" id="CLU_2183439_0_0_1"/>
<accession>A0A074YTR4</accession>
<protein>
    <submittedName>
        <fullName evidence="2">Uncharacterized protein</fullName>
    </submittedName>
</protein>
<dbReference type="RefSeq" id="XP_013345819.1">
    <property type="nucleotide sequence ID" value="XM_013490365.1"/>
</dbReference>
<evidence type="ECO:0000313" key="3">
    <source>
        <dbReference type="Proteomes" id="UP000030641"/>
    </source>
</evidence>
<reference evidence="2 3" key="1">
    <citation type="journal article" date="2014" name="BMC Genomics">
        <title>Genome sequencing of four Aureobasidium pullulans varieties: biotechnological potential, stress tolerance, and description of new species.</title>
        <authorList>
            <person name="Gostin Ar C."/>
            <person name="Ohm R.A."/>
            <person name="Kogej T."/>
            <person name="Sonjak S."/>
            <person name="Turk M."/>
            <person name="Zajc J."/>
            <person name="Zalar P."/>
            <person name="Grube M."/>
            <person name="Sun H."/>
            <person name="Han J."/>
            <person name="Sharma A."/>
            <person name="Chiniquy J."/>
            <person name="Ngan C.Y."/>
            <person name="Lipzen A."/>
            <person name="Barry K."/>
            <person name="Grigoriev I.V."/>
            <person name="Gunde-Cimerman N."/>
        </authorList>
    </citation>
    <scope>NUCLEOTIDE SEQUENCE [LARGE SCALE GENOMIC DNA]</scope>
    <source>
        <strain evidence="2 3">EXF-2481</strain>
    </source>
</reference>
<dbReference type="InParanoid" id="A0A074YTR4"/>
<proteinExistence type="predicted"/>
<dbReference type="AlphaFoldDB" id="A0A074YTR4"/>
<feature type="region of interest" description="Disordered" evidence="1">
    <location>
        <begin position="83"/>
        <end position="109"/>
    </location>
</feature>
<evidence type="ECO:0000313" key="2">
    <source>
        <dbReference type="EMBL" id="KEQ97527.1"/>
    </source>
</evidence>
<keyword evidence="3" id="KW-1185">Reference proteome</keyword>
<organism evidence="2 3">
    <name type="scientific">Aureobasidium subglaciale (strain EXF-2481)</name>
    <name type="common">Aureobasidium pullulans var. subglaciale</name>
    <dbReference type="NCBI Taxonomy" id="1043005"/>
    <lineage>
        <taxon>Eukaryota</taxon>
        <taxon>Fungi</taxon>
        <taxon>Dikarya</taxon>
        <taxon>Ascomycota</taxon>
        <taxon>Pezizomycotina</taxon>
        <taxon>Dothideomycetes</taxon>
        <taxon>Dothideomycetidae</taxon>
        <taxon>Dothideales</taxon>
        <taxon>Saccotheciaceae</taxon>
        <taxon>Aureobasidium</taxon>
    </lineage>
</organism>
<evidence type="ECO:0000256" key="1">
    <source>
        <dbReference type="SAM" id="MobiDB-lite"/>
    </source>
</evidence>